<dbReference type="EMBL" id="JACLAU010000017">
    <property type="protein sequence ID" value="MBC2652296.1"/>
    <property type="molecule type" value="Genomic_DNA"/>
</dbReference>
<sequence length="476" mass="52242">MISIPLVYLIFAAGSVAFLLTRKAVQAARARSYAAVIYLGGLALLPAEAYYDIDPNVAVPLWIMGVLIPTPFFMLHKAWIVALTALVAAAWCDFPRLLTFRPKMVDLPVVLFCLWPLAQAVLFVPDPDPPTLRIVMLLIGNWAVPWFLGRIYFSRAEDRVVLIDALILFSLLLLPVSLIETVSPLRVHQLLYGPHPFDADGVTRYWGYRPMAFFEHGNQYGIWIAAAAVAAWWRARFSVGPASRGGQWVLAAILIAMTVSAQSVGAICLMVLAIAWLEVAPWLERHNGIYRLGLLSLTGGAGLVLEGTVSLTSFGVTADRIARLFGFLEGIGRYSLEWRINRAIANLPQVQSFLVTGRGRWDWYTTFRPWDLTLMIVGFFGLIGLTLVVLMIVAAVYRPSSIAPAPRQSSRYVALALIGMTIFDALMNTYVFLPALVLLGSLPRKATPEQAGAGRPAARRSGHSGPVAPALDRSNS</sequence>
<feature type="transmembrane region" description="Helical" evidence="2">
    <location>
        <begin position="160"/>
        <end position="179"/>
    </location>
</feature>
<feature type="region of interest" description="Disordered" evidence="1">
    <location>
        <begin position="447"/>
        <end position="476"/>
    </location>
</feature>
<keyword evidence="2" id="KW-0472">Membrane</keyword>
<comment type="caution">
    <text evidence="3">The sequence shown here is derived from an EMBL/GenBank/DDBJ whole genome shotgun (WGS) entry which is preliminary data.</text>
</comment>
<proteinExistence type="predicted"/>
<accession>A0A7X1KCH2</accession>
<feature type="transmembrane region" description="Helical" evidence="2">
    <location>
        <begin position="412"/>
        <end position="439"/>
    </location>
</feature>
<feature type="transmembrane region" description="Helical" evidence="2">
    <location>
        <begin position="220"/>
        <end position="237"/>
    </location>
</feature>
<keyword evidence="2" id="KW-1133">Transmembrane helix</keyword>
<keyword evidence="4" id="KW-1185">Reference proteome</keyword>
<dbReference type="AlphaFoldDB" id="A0A7X1KCH2"/>
<evidence type="ECO:0000256" key="2">
    <source>
        <dbReference type="SAM" id="Phobius"/>
    </source>
</evidence>
<keyword evidence="2" id="KW-0812">Transmembrane</keyword>
<dbReference type="Proteomes" id="UP000520156">
    <property type="component" value="Unassembled WGS sequence"/>
</dbReference>
<feature type="transmembrane region" description="Helical" evidence="2">
    <location>
        <begin position="71"/>
        <end position="92"/>
    </location>
</feature>
<feature type="transmembrane region" description="Helical" evidence="2">
    <location>
        <begin position="33"/>
        <end position="51"/>
    </location>
</feature>
<feature type="transmembrane region" description="Helical" evidence="2">
    <location>
        <begin position="289"/>
        <end position="314"/>
    </location>
</feature>
<dbReference type="RefSeq" id="WP_185683706.1">
    <property type="nucleotide sequence ID" value="NZ_JACLAU010000017.1"/>
</dbReference>
<reference evidence="3 4" key="1">
    <citation type="submission" date="2020-08" db="EMBL/GenBank/DDBJ databases">
        <title>The genome sequence of Novosphingobium flavum 4Y4.</title>
        <authorList>
            <person name="Liu Y."/>
        </authorList>
    </citation>
    <scope>NUCLEOTIDE SEQUENCE [LARGE SCALE GENOMIC DNA]</scope>
    <source>
        <strain evidence="3 4">4Y4</strain>
    </source>
</reference>
<evidence type="ECO:0000256" key="1">
    <source>
        <dbReference type="SAM" id="MobiDB-lite"/>
    </source>
</evidence>
<feature type="transmembrane region" description="Helical" evidence="2">
    <location>
        <begin position="249"/>
        <end position="277"/>
    </location>
</feature>
<gene>
    <name evidence="3" type="ORF">H7F49_11305</name>
</gene>
<organism evidence="3 4">
    <name type="scientific">Novosphingobium aerophilum</name>
    <dbReference type="NCBI Taxonomy" id="2839843"/>
    <lineage>
        <taxon>Bacteria</taxon>
        <taxon>Pseudomonadati</taxon>
        <taxon>Pseudomonadota</taxon>
        <taxon>Alphaproteobacteria</taxon>
        <taxon>Sphingomonadales</taxon>
        <taxon>Sphingomonadaceae</taxon>
        <taxon>Novosphingobium</taxon>
    </lineage>
</organism>
<protein>
    <submittedName>
        <fullName evidence="3">Uncharacterized protein</fullName>
    </submittedName>
</protein>
<evidence type="ECO:0000313" key="4">
    <source>
        <dbReference type="Proteomes" id="UP000520156"/>
    </source>
</evidence>
<feature type="transmembrane region" description="Helical" evidence="2">
    <location>
        <begin position="130"/>
        <end position="148"/>
    </location>
</feature>
<feature type="transmembrane region" description="Helical" evidence="2">
    <location>
        <begin position="104"/>
        <end position="124"/>
    </location>
</feature>
<name>A0A7X1KCH2_9SPHN</name>
<evidence type="ECO:0000313" key="3">
    <source>
        <dbReference type="EMBL" id="MBC2652296.1"/>
    </source>
</evidence>
<feature type="transmembrane region" description="Helical" evidence="2">
    <location>
        <begin position="6"/>
        <end position="21"/>
    </location>
</feature>
<feature type="transmembrane region" description="Helical" evidence="2">
    <location>
        <begin position="372"/>
        <end position="397"/>
    </location>
</feature>